<keyword evidence="4" id="KW-1185">Reference proteome</keyword>
<feature type="coiled-coil region" evidence="1">
    <location>
        <begin position="273"/>
        <end position="335"/>
    </location>
</feature>
<evidence type="ECO:0000256" key="1">
    <source>
        <dbReference type="SAM" id="Coils"/>
    </source>
</evidence>
<reference evidence="4" key="2">
    <citation type="submission" date="2015-01" db="EMBL/GenBank/DDBJ databases">
        <title>Evolutionary Origins and Diversification of the Mycorrhizal Mutualists.</title>
        <authorList>
            <consortium name="DOE Joint Genome Institute"/>
            <consortium name="Mycorrhizal Genomics Consortium"/>
            <person name="Kohler A."/>
            <person name="Kuo A."/>
            <person name="Nagy L.G."/>
            <person name="Floudas D."/>
            <person name="Copeland A."/>
            <person name="Barry K.W."/>
            <person name="Cichocki N."/>
            <person name="Veneault-Fourrey C."/>
            <person name="LaButti K."/>
            <person name="Lindquist E.A."/>
            <person name="Lipzen A."/>
            <person name="Lundell T."/>
            <person name="Morin E."/>
            <person name="Murat C."/>
            <person name="Riley R."/>
            <person name="Ohm R."/>
            <person name="Sun H."/>
            <person name="Tunlid A."/>
            <person name="Henrissat B."/>
            <person name="Grigoriev I.V."/>
            <person name="Hibbett D.S."/>
            <person name="Martin F."/>
        </authorList>
    </citation>
    <scope>NUCLEOTIDE SEQUENCE [LARGE SCALE GENOMIC DNA]</scope>
    <source>
        <strain evidence="4">F 1598</strain>
    </source>
</reference>
<gene>
    <name evidence="3" type="ORF">PILCRDRAFT_814526</name>
</gene>
<organism evidence="3 4">
    <name type="scientific">Piloderma croceum (strain F 1598)</name>
    <dbReference type="NCBI Taxonomy" id="765440"/>
    <lineage>
        <taxon>Eukaryota</taxon>
        <taxon>Fungi</taxon>
        <taxon>Dikarya</taxon>
        <taxon>Basidiomycota</taxon>
        <taxon>Agaricomycotina</taxon>
        <taxon>Agaricomycetes</taxon>
        <taxon>Agaricomycetidae</taxon>
        <taxon>Atheliales</taxon>
        <taxon>Atheliaceae</taxon>
        <taxon>Piloderma</taxon>
    </lineage>
</organism>
<evidence type="ECO:0000313" key="4">
    <source>
        <dbReference type="Proteomes" id="UP000054166"/>
    </source>
</evidence>
<reference evidence="3 4" key="1">
    <citation type="submission" date="2014-04" db="EMBL/GenBank/DDBJ databases">
        <authorList>
            <consortium name="DOE Joint Genome Institute"/>
            <person name="Kuo A."/>
            <person name="Tarkka M."/>
            <person name="Buscot F."/>
            <person name="Kohler A."/>
            <person name="Nagy L.G."/>
            <person name="Floudas D."/>
            <person name="Copeland A."/>
            <person name="Barry K.W."/>
            <person name="Cichocki N."/>
            <person name="Veneault-Fourrey C."/>
            <person name="LaButti K."/>
            <person name="Lindquist E.A."/>
            <person name="Lipzen A."/>
            <person name="Lundell T."/>
            <person name="Morin E."/>
            <person name="Murat C."/>
            <person name="Sun H."/>
            <person name="Tunlid A."/>
            <person name="Henrissat B."/>
            <person name="Grigoriev I.V."/>
            <person name="Hibbett D.S."/>
            <person name="Martin F."/>
            <person name="Nordberg H.P."/>
            <person name="Cantor M.N."/>
            <person name="Hua S.X."/>
        </authorList>
    </citation>
    <scope>NUCLEOTIDE SEQUENCE [LARGE SCALE GENOMIC DNA]</scope>
    <source>
        <strain evidence="3 4">F 1598</strain>
    </source>
</reference>
<dbReference type="EMBL" id="KN832978">
    <property type="protein sequence ID" value="KIM87810.1"/>
    <property type="molecule type" value="Genomic_DNA"/>
</dbReference>
<name>A0A0C3FTW7_PILCF</name>
<feature type="compositionally biased region" description="Polar residues" evidence="2">
    <location>
        <begin position="1"/>
        <end position="40"/>
    </location>
</feature>
<protein>
    <submittedName>
        <fullName evidence="3">Uncharacterized protein</fullName>
    </submittedName>
</protein>
<dbReference type="InParanoid" id="A0A0C3FTW7"/>
<feature type="compositionally biased region" description="Basic and acidic residues" evidence="2">
    <location>
        <begin position="43"/>
        <end position="60"/>
    </location>
</feature>
<dbReference type="Proteomes" id="UP000054166">
    <property type="component" value="Unassembled WGS sequence"/>
</dbReference>
<evidence type="ECO:0000256" key="2">
    <source>
        <dbReference type="SAM" id="MobiDB-lite"/>
    </source>
</evidence>
<accession>A0A0C3FTW7</accession>
<feature type="region of interest" description="Disordered" evidence="2">
    <location>
        <begin position="1"/>
        <end position="68"/>
    </location>
</feature>
<dbReference type="OrthoDB" id="3028347at2759"/>
<keyword evidence="1" id="KW-0175">Coiled coil</keyword>
<dbReference type="HOGENOM" id="CLU_430895_0_0_1"/>
<proteinExistence type="predicted"/>
<evidence type="ECO:0000313" key="3">
    <source>
        <dbReference type="EMBL" id="KIM87810.1"/>
    </source>
</evidence>
<dbReference type="AlphaFoldDB" id="A0A0C3FTW7"/>
<sequence>MANYNNRVFHNRSRSPSTSRDIQRSSNRQAMIPGQHQNQHIRFMNDEHPPREPRAMKRNQDGQGNGVGSKRMKIEEDIERDTVAHARIATSGERYRGSEQRNWHQDREHYGQRGELRIKGASRQERFPSSMGRNAATTAKQVDIINIDEEDELDFLGPEPPHVAPRALTPPKSVDSKSQRGYAGFSHIFGYLKGSLNSPVSPTTLPSASQHLSDSERQDLLEQVAQSRAELVHITQLLAGERSRGDKLQNELSKAQAGEQQAQGVEESTRTEMQKALDELQQARIVIQRHKSQLVASQDERTRLMTKLTEADVLKKKMEAMIRNLQEKKREATKCLHIATAKEGQTPIPAKISLDVFDNTLDQVSEAHVKVSGHPSINGLNDSLDNLVSVVLEQVPNLAAAYTGYRTPICETESDLPRAMLTGLAMTDLTEDNRGLLLDASLHHIVLRQLYPLLFYGKCVAIACEETDVLEQLFQHVTDDETWSASQRFRAILASKASKMYGPSFWEDSVQRTAGEIVRITSGAYGVPAMFFEPIKQNVVKELRLFFRDAHELSVVLKRDILSVRMSVVLASRQECRFNPKKADSIWPEMGVKPGDDILGDYSLGLDKCTKTGETTFSTLPKVFTTALIREVNKK</sequence>